<protein>
    <submittedName>
        <fullName evidence="11">ATP-binding cassette domain-containing protein</fullName>
    </submittedName>
</protein>
<evidence type="ECO:0000313" key="12">
    <source>
        <dbReference type="Proteomes" id="UP000444174"/>
    </source>
</evidence>
<comment type="subcellular location">
    <subcellularLocation>
        <location evidence="1">Cell membrane</location>
        <topology evidence="1">Peripheral membrane protein</topology>
    </subcellularLocation>
</comment>
<sequence>MFQLTDVSATFADRRVLEVTKLDLAADEITVLLGHNGSGKSTLMAGLARQVNLAGSIAINGHNIHGFSARSFAREVAHMPQNLPPAPGLTLRDMVLLARYPWRGPLRPWTETDFARVEEAIAAVGMAPFADVLVDELSGGERQRGWIAALVAQDAPFALLDEPLSALDIPYQFQVLEVIRGLNRTQGIGIMMILHDVNLAAAFADRVIALSGGRVVFDDRAEKLMQADVLQRIYGIEPHILLHPSRQTSVAVF</sequence>
<keyword evidence="12" id="KW-1185">Reference proteome</keyword>
<dbReference type="PANTHER" id="PTHR42771">
    <property type="entry name" value="IRON(3+)-HYDROXAMATE IMPORT ATP-BINDING PROTEIN FHUC"/>
    <property type="match status" value="1"/>
</dbReference>
<dbReference type="InterPro" id="IPR051535">
    <property type="entry name" value="Siderophore_ABC-ATPase"/>
</dbReference>
<dbReference type="GO" id="GO:0005886">
    <property type="term" value="C:plasma membrane"/>
    <property type="evidence" value="ECO:0007669"/>
    <property type="project" value="UniProtKB-SubCell"/>
</dbReference>
<evidence type="ECO:0000256" key="5">
    <source>
        <dbReference type="ARBA" id="ARBA00022741"/>
    </source>
</evidence>
<dbReference type="InterPro" id="IPR003439">
    <property type="entry name" value="ABC_transporter-like_ATP-bd"/>
</dbReference>
<keyword evidence="4" id="KW-0410">Iron transport</keyword>
<evidence type="ECO:0000259" key="10">
    <source>
        <dbReference type="PROSITE" id="PS50893"/>
    </source>
</evidence>
<keyword evidence="6 11" id="KW-0067">ATP-binding</keyword>
<evidence type="ECO:0000256" key="1">
    <source>
        <dbReference type="ARBA" id="ARBA00004202"/>
    </source>
</evidence>
<gene>
    <name evidence="11" type="ORF">GFB49_17670</name>
</gene>
<dbReference type="Pfam" id="PF00005">
    <property type="entry name" value="ABC_tran"/>
    <property type="match status" value="1"/>
</dbReference>
<dbReference type="AlphaFoldDB" id="A0A843YFN7"/>
<evidence type="ECO:0000256" key="3">
    <source>
        <dbReference type="ARBA" id="ARBA00022475"/>
    </source>
</evidence>
<dbReference type="GO" id="GO:0016887">
    <property type="term" value="F:ATP hydrolysis activity"/>
    <property type="evidence" value="ECO:0007669"/>
    <property type="project" value="InterPro"/>
</dbReference>
<dbReference type="PANTHER" id="PTHR42771:SF2">
    <property type="entry name" value="IRON(3+)-HYDROXAMATE IMPORT ATP-BINDING PROTEIN FHUC"/>
    <property type="match status" value="1"/>
</dbReference>
<keyword evidence="8" id="KW-0406">Ion transport</keyword>
<dbReference type="SMART" id="SM00382">
    <property type="entry name" value="AAA"/>
    <property type="match status" value="1"/>
</dbReference>
<dbReference type="CDD" id="cd03214">
    <property type="entry name" value="ABC_Iron-Siderophores_B12_Hemin"/>
    <property type="match status" value="1"/>
</dbReference>
<evidence type="ECO:0000256" key="6">
    <source>
        <dbReference type="ARBA" id="ARBA00022840"/>
    </source>
</evidence>
<name>A0A843YFN7_9RHOB</name>
<dbReference type="InterPro" id="IPR027417">
    <property type="entry name" value="P-loop_NTPase"/>
</dbReference>
<dbReference type="SUPFAM" id="SSF52540">
    <property type="entry name" value="P-loop containing nucleoside triphosphate hydrolases"/>
    <property type="match status" value="1"/>
</dbReference>
<dbReference type="Proteomes" id="UP000444174">
    <property type="component" value="Unassembled WGS sequence"/>
</dbReference>
<keyword evidence="2" id="KW-0813">Transport</keyword>
<evidence type="ECO:0000313" key="11">
    <source>
        <dbReference type="EMBL" id="MQQ10300.1"/>
    </source>
</evidence>
<comment type="caution">
    <text evidence="11">The sequence shown here is derived from an EMBL/GenBank/DDBJ whole genome shotgun (WGS) entry which is preliminary data.</text>
</comment>
<dbReference type="GO" id="GO:0005524">
    <property type="term" value="F:ATP binding"/>
    <property type="evidence" value="ECO:0007669"/>
    <property type="project" value="UniProtKB-KW"/>
</dbReference>
<dbReference type="RefSeq" id="WP_153217274.1">
    <property type="nucleotide sequence ID" value="NZ_WIBF01000013.1"/>
</dbReference>
<dbReference type="GO" id="GO:0006826">
    <property type="term" value="P:iron ion transport"/>
    <property type="evidence" value="ECO:0007669"/>
    <property type="project" value="UniProtKB-KW"/>
</dbReference>
<evidence type="ECO:0000256" key="4">
    <source>
        <dbReference type="ARBA" id="ARBA00022496"/>
    </source>
</evidence>
<dbReference type="EMBL" id="WIBF01000013">
    <property type="protein sequence ID" value="MQQ10300.1"/>
    <property type="molecule type" value="Genomic_DNA"/>
</dbReference>
<keyword evidence="3" id="KW-1003">Cell membrane</keyword>
<evidence type="ECO:0000256" key="8">
    <source>
        <dbReference type="ARBA" id="ARBA00023065"/>
    </source>
</evidence>
<evidence type="ECO:0000256" key="9">
    <source>
        <dbReference type="ARBA" id="ARBA00023136"/>
    </source>
</evidence>
<reference evidence="11 12" key="1">
    <citation type="submission" date="2019-10" db="EMBL/GenBank/DDBJ databases">
        <title>Epibacterium sp. nov., isolated from seawater.</title>
        <authorList>
            <person name="Zhang X."/>
            <person name="Li N."/>
        </authorList>
    </citation>
    <scope>NUCLEOTIDE SEQUENCE [LARGE SCALE GENOMIC DNA]</scope>
    <source>
        <strain evidence="11 12">SM1979</strain>
    </source>
</reference>
<organism evidence="11 12">
    <name type="scientific">Tritonibacter litoralis</name>
    <dbReference type="NCBI Taxonomy" id="2662264"/>
    <lineage>
        <taxon>Bacteria</taxon>
        <taxon>Pseudomonadati</taxon>
        <taxon>Pseudomonadota</taxon>
        <taxon>Alphaproteobacteria</taxon>
        <taxon>Rhodobacterales</taxon>
        <taxon>Paracoccaceae</taxon>
        <taxon>Tritonibacter</taxon>
    </lineage>
</organism>
<accession>A0A843YFN7</accession>
<evidence type="ECO:0000256" key="7">
    <source>
        <dbReference type="ARBA" id="ARBA00023004"/>
    </source>
</evidence>
<dbReference type="PROSITE" id="PS50893">
    <property type="entry name" value="ABC_TRANSPORTER_2"/>
    <property type="match status" value="1"/>
</dbReference>
<keyword evidence="9" id="KW-0472">Membrane</keyword>
<feature type="domain" description="ABC transporter" evidence="10">
    <location>
        <begin position="2"/>
        <end position="237"/>
    </location>
</feature>
<keyword evidence="5" id="KW-0547">Nucleotide-binding</keyword>
<dbReference type="InterPro" id="IPR003593">
    <property type="entry name" value="AAA+_ATPase"/>
</dbReference>
<dbReference type="Gene3D" id="3.40.50.300">
    <property type="entry name" value="P-loop containing nucleotide triphosphate hydrolases"/>
    <property type="match status" value="1"/>
</dbReference>
<keyword evidence="7" id="KW-0408">Iron</keyword>
<proteinExistence type="predicted"/>
<evidence type="ECO:0000256" key="2">
    <source>
        <dbReference type="ARBA" id="ARBA00022448"/>
    </source>
</evidence>